<dbReference type="EMBL" id="JBBXJM010000001">
    <property type="protein sequence ID" value="KAL1412630.1"/>
    <property type="molecule type" value="Genomic_DNA"/>
</dbReference>
<evidence type="ECO:0000313" key="3">
    <source>
        <dbReference type="Proteomes" id="UP001565368"/>
    </source>
</evidence>
<name>A0ABR3QD25_9TREE</name>
<feature type="domain" description="Small ribosomal subunit protein mS35 mitochondrial conserved" evidence="1">
    <location>
        <begin position="89"/>
        <end position="230"/>
    </location>
</feature>
<evidence type="ECO:0000313" key="2">
    <source>
        <dbReference type="EMBL" id="KAL1412630.1"/>
    </source>
</evidence>
<dbReference type="InterPro" id="IPR039848">
    <property type="entry name" value="Ribosomal_mS35_mt"/>
</dbReference>
<organism evidence="2 3">
    <name type="scientific">Vanrija albida</name>
    <dbReference type="NCBI Taxonomy" id="181172"/>
    <lineage>
        <taxon>Eukaryota</taxon>
        <taxon>Fungi</taxon>
        <taxon>Dikarya</taxon>
        <taxon>Basidiomycota</taxon>
        <taxon>Agaricomycotina</taxon>
        <taxon>Tremellomycetes</taxon>
        <taxon>Trichosporonales</taxon>
        <taxon>Trichosporonaceae</taxon>
        <taxon>Vanrija</taxon>
    </lineage>
</organism>
<dbReference type="GO" id="GO:0005840">
    <property type="term" value="C:ribosome"/>
    <property type="evidence" value="ECO:0007669"/>
    <property type="project" value="UniProtKB-KW"/>
</dbReference>
<dbReference type="InterPro" id="IPR019349">
    <property type="entry name" value="Ribosomal_mS35_mit"/>
</dbReference>
<dbReference type="RefSeq" id="XP_069212574.1">
    <property type="nucleotide sequence ID" value="XM_069349030.1"/>
</dbReference>
<evidence type="ECO:0000259" key="1">
    <source>
        <dbReference type="Pfam" id="PF10213"/>
    </source>
</evidence>
<dbReference type="Pfam" id="PF10213">
    <property type="entry name" value="MRP-S28"/>
    <property type="match status" value="1"/>
</dbReference>
<protein>
    <submittedName>
        <fullName evidence="2">37S ribosomal protein S24, mitochondrial</fullName>
    </submittedName>
</protein>
<comment type="caution">
    <text evidence="2">The sequence shown here is derived from an EMBL/GenBank/DDBJ whole genome shotgun (WGS) entry which is preliminary data.</text>
</comment>
<sequence>MSLLPRLRALPLARTFATTSAAAADKATAQTPASADSVWSNKNIAAFQFDDTTSIGHRRLLEMDAQRELFSKLELDREALLAQARKFRKPKGTIRVTSTVDLSDPDSPYHQKAVLVAPVSALPLKTPEAIHRLKLLAGPRWSPGQPGRAELGPNAAGALAPGAEDKLGKDGWVKIAEERLPLGRMNRKSVSDMLDKLVEAANDPKSPLPANTPLDPRHLLARQRKKRQRAGQHVFARAEALKRRPEVVGGVRGFPKEWLPATSA</sequence>
<accession>A0ABR3QD25</accession>
<keyword evidence="2" id="KW-0689">Ribosomal protein</keyword>
<reference evidence="2 3" key="1">
    <citation type="submission" date="2023-08" db="EMBL/GenBank/DDBJ databases">
        <title>Annotated Genome Sequence of Vanrija albida AlHP1.</title>
        <authorList>
            <person name="Herzog R."/>
        </authorList>
    </citation>
    <scope>NUCLEOTIDE SEQUENCE [LARGE SCALE GENOMIC DNA]</scope>
    <source>
        <strain evidence="2 3">AlHP1</strain>
    </source>
</reference>
<keyword evidence="3" id="KW-1185">Reference proteome</keyword>
<dbReference type="PANTHER" id="PTHR13490:SF0">
    <property type="entry name" value="SMALL RIBOSOMAL SUBUNIT PROTEIN MS35"/>
    <property type="match status" value="1"/>
</dbReference>
<dbReference type="GeneID" id="95981420"/>
<dbReference type="PANTHER" id="PTHR13490">
    <property type="entry name" value="MITOCHONDRIAL 28S RIBOSOMAL PROTEIN S28"/>
    <property type="match status" value="1"/>
</dbReference>
<keyword evidence="2" id="KW-0687">Ribonucleoprotein</keyword>
<proteinExistence type="predicted"/>
<dbReference type="Proteomes" id="UP001565368">
    <property type="component" value="Unassembled WGS sequence"/>
</dbReference>
<gene>
    <name evidence="2" type="primary">RSM24</name>
    <name evidence="2" type="ORF">Q8F55_000377</name>
</gene>